<proteinExistence type="predicted"/>
<feature type="chain" id="PRO_5038802128" description="Secreted protein" evidence="2">
    <location>
        <begin position="22"/>
        <end position="287"/>
    </location>
</feature>
<name>A0A926KS91_9BACL</name>
<evidence type="ECO:0000256" key="1">
    <source>
        <dbReference type="SAM" id="MobiDB-lite"/>
    </source>
</evidence>
<comment type="caution">
    <text evidence="3">The sequence shown here is derived from an EMBL/GenBank/DDBJ whole genome shotgun (WGS) entry which is preliminary data.</text>
</comment>
<keyword evidence="4" id="KW-1185">Reference proteome</keyword>
<feature type="signal peptide" evidence="2">
    <location>
        <begin position="1"/>
        <end position="21"/>
    </location>
</feature>
<dbReference type="Proteomes" id="UP000650466">
    <property type="component" value="Unassembled WGS sequence"/>
</dbReference>
<reference evidence="3" key="1">
    <citation type="submission" date="2020-09" db="EMBL/GenBank/DDBJ databases">
        <title>Draft Genome Sequence of Paenibacillus sp. WST5.</title>
        <authorList>
            <person name="Bao Z."/>
        </authorList>
    </citation>
    <scope>NUCLEOTIDE SEQUENCE</scope>
    <source>
        <strain evidence="3">WST5</strain>
    </source>
</reference>
<evidence type="ECO:0008006" key="5">
    <source>
        <dbReference type="Google" id="ProtNLM"/>
    </source>
</evidence>
<gene>
    <name evidence="3" type="ORF">ICC18_23925</name>
</gene>
<feature type="compositionally biased region" description="Basic and acidic residues" evidence="1">
    <location>
        <begin position="44"/>
        <end position="58"/>
    </location>
</feature>
<dbReference type="EMBL" id="JACVVD010000010">
    <property type="protein sequence ID" value="MBD0383162.1"/>
    <property type="molecule type" value="Genomic_DNA"/>
</dbReference>
<sequence length="287" mass="31610">MKKSIFTGVVALTLVLSGCGAKMDHSNMNHEGNNTAIPQAGEMSHGENHGGGDTTAKDDNLKVTWKLTAEKPQSNQNDDLTIQVQDKDGKPVQDFEIQHEKLMHLIIVSKDLSYFEHIHPEYKGNGLFTITTKFPNGGDYKLYADFVPKGGEKSVKEHVVTVEGAAPHVAALNPDTDKPKAIENKEVTLSFDKLKAGEELTINFNIKNETTKQPISNLQPYLGAVGHVVIISEDTGLYLHVHPMDEKATGPDAKFMTTFPKSGTYKIWGQFQHEGKVFTVPFTVKVP</sequence>
<dbReference type="AlphaFoldDB" id="A0A926KS91"/>
<organism evidence="3 4">
    <name type="scientific">Paenibacillus sedimenti</name>
    <dbReference type="NCBI Taxonomy" id="2770274"/>
    <lineage>
        <taxon>Bacteria</taxon>
        <taxon>Bacillati</taxon>
        <taxon>Bacillota</taxon>
        <taxon>Bacilli</taxon>
        <taxon>Bacillales</taxon>
        <taxon>Paenibacillaceae</taxon>
        <taxon>Paenibacillus</taxon>
    </lineage>
</organism>
<evidence type="ECO:0000313" key="4">
    <source>
        <dbReference type="Proteomes" id="UP000650466"/>
    </source>
</evidence>
<accession>A0A926KS91</accession>
<dbReference type="PROSITE" id="PS51257">
    <property type="entry name" value="PROKAR_LIPOPROTEIN"/>
    <property type="match status" value="1"/>
</dbReference>
<dbReference type="RefSeq" id="WP_188176956.1">
    <property type="nucleotide sequence ID" value="NZ_JACVVD010000010.1"/>
</dbReference>
<feature type="region of interest" description="Disordered" evidence="1">
    <location>
        <begin position="31"/>
        <end position="58"/>
    </location>
</feature>
<evidence type="ECO:0000256" key="2">
    <source>
        <dbReference type="SAM" id="SignalP"/>
    </source>
</evidence>
<keyword evidence="2" id="KW-0732">Signal</keyword>
<evidence type="ECO:0000313" key="3">
    <source>
        <dbReference type="EMBL" id="MBD0383162.1"/>
    </source>
</evidence>
<protein>
    <recommendedName>
        <fullName evidence="5">Secreted protein</fullName>
    </recommendedName>
</protein>